<gene>
    <name evidence="1" type="ORF">RDB_LOCUS214720</name>
</gene>
<evidence type="ECO:0000313" key="1">
    <source>
        <dbReference type="EMBL" id="CAE6483621.1"/>
    </source>
</evidence>
<dbReference type="EMBL" id="CAJMWW010000674">
    <property type="protein sequence ID" value="CAE6483621.1"/>
    <property type="molecule type" value="Genomic_DNA"/>
</dbReference>
<dbReference type="Proteomes" id="UP000663841">
    <property type="component" value="Unassembled WGS sequence"/>
</dbReference>
<evidence type="ECO:0000313" key="2">
    <source>
        <dbReference type="Proteomes" id="UP000663841"/>
    </source>
</evidence>
<protein>
    <submittedName>
        <fullName evidence="1">Uncharacterized protein</fullName>
    </submittedName>
</protein>
<accession>A0A8H3H5F6</accession>
<reference evidence="1" key="1">
    <citation type="submission" date="2021-01" db="EMBL/GenBank/DDBJ databases">
        <authorList>
            <person name="Kaushik A."/>
        </authorList>
    </citation>
    <scope>NUCLEOTIDE SEQUENCE</scope>
    <source>
        <strain evidence="1">AG3-T5</strain>
    </source>
</reference>
<organism evidence="1 2">
    <name type="scientific">Rhizoctonia solani</name>
    <dbReference type="NCBI Taxonomy" id="456999"/>
    <lineage>
        <taxon>Eukaryota</taxon>
        <taxon>Fungi</taxon>
        <taxon>Dikarya</taxon>
        <taxon>Basidiomycota</taxon>
        <taxon>Agaricomycotina</taxon>
        <taxon>Agaricomycetes</taxon>
        <taxon>Cantharellales</taxon>
        <taxon>Ceratobasidiaceae</taxon>
        <taxon>Rhizoctonia</taxon>
    </lineage>
</organism>
<sequence length="605" mass="68536">MDVSIPLELLGKRASVRRKYVEASFASSGALLAQAAKLFGTDSREHPCLMVFDRGWQHEECRVKRWYERQKASSTKFRSIQHRRDIDHPYHHEFLLIQLSDGAFCRVERTGEGSRVNAIRNIGCAANDYIQYFPSITAYETFTRDSKPSELIAEIHFPCDLDIMDVLAVCYAIYIRPRTRTYTLQRFNCYFLCTTILLALTRRFLRWEMTVTSDIWKEAVDYALDRVGEISRNPNSTQLAFRVCRYLEPDSAEPTDFILMALRDRLATEPGTYNNIKQALAGNLWRSAWPSCKNRAIVQDINMAMAMAIEGDSVCARAFKSAIHDGKAILQQRHAKFAMVNKIHNKKATAAMADGINALAKGSAEQYRLEKIERPSSVLRDAWVSVASSAVGFWFPIQLLCAGDMETWGFKQMFLSGPRGIYAGQRVAKLQSRRLYGMAAPDGRTVEVASNMRIDSTATMPEDMAQANCDMAAQSLDETLKVLSNQGILNVPNITVALYATLCKNVWDDWFNRSFRQLLADFLPDMLLDEEEGVLVEIPTGKADGSLIEIKSIAQYQEYMNTRIEEHASRVERYGLAAAPLVSQDIREAMTSIWGLIPLDYRSHI</sequence>
<comment type="caution">
    <text evidence="1">The sequence shown here is derived from an EMBL/GenBank/DDBJ whole genome shotgun (WGS) entry which is preliminary data.</text>
</comment>
<proteinExistence type="predicted"/>
<name>A0A8H3H5F6_9AGAM</name>
<dbReference type="AlphaFoldDB" id="A0A8H3H5F6"/>